<feature type="binding site" evidence="12">
    <location>
        <position position="824"/>
    </location>
    <ligand>
        <name>[4Fe-4S] cluster</name>
        <dbReference type="ChEBI" id="CHEBI:49883"/>
        <label>3</label>
    </ligand>
</feature>
<feature type="binding site" evidence="10">
    <location>
        <begin position="1000"/>
        <end position="1005"/>
    </location>
    <ligand>
        <name>thiamine diphosphate</name>
        <dbReference type="ChEBI" id="CHEBI:58937"/>
    </ligand>
</feature>
<keyword evidence="8 12" id="KW-0411">Iron-sulfur</keyword>
<dbReference type="InterPro" id="IPR011895">
    <property type="entry name" value="Pyrv_flavodox_OxRed"/>
</dbReference>
<dbReference type="InterPro" id="IPR009014">
    <property type="entry name" value="Transketo_C/PFOR_II"/>
</dbReference>
<feature type="site" description="Important for catalytic activity" evidence="11">
    <location>
        <position position="41"/>
    </location>
</feature>
<gene>
    <name evidence="14" type="ordered locus">Acin_2032</name>
</gene>
<keyword evidence="5 9" id="KW-0249">Electron transport</keyword>
<dbReference type="eggNOG" id="COG1144">
    <property type="taxonomic scope" value="Bacteria"/>
</dbReference>
<dbReference type="InterPro" id="IPR002869">
    <property type="entry name" value="Pyrv_flavodox_OxRed_cen"/>
</dbReference>
<dbReference type="InterPro" id="IPR033412">
    <property type="entry name" value="PFOR_II"/>
</dbReference>
<reference evidence="14 15" key="1">
    <citation type="journal article" date="2011" name="J. Bacteriol.">
        <title>Complete genome sequence of Acidaminococcus intestini RYC-MR95, a Gram-negative bacterium from the phylum Firmicutes.</title>
        <authorList>
            <person name="D'Auria G."/>
            <person name="Galan J.C."/>
            <person name="Rodriguez-Alcayna M."/>
            <person name="Moya A."/>
            <person name="Baquero F."/>
            <person name="Latorre A."/>
        </authorList>
    </citation>
    <scope>NUCLEOTIDE SEQUENCE [LARGE SCALE GENOMIC DNA]</scope>
    <source>
        <strain evidence="14 15">RyC-MR95</strain>
    </source>
</reference>
<evidence type="ECO:0000256" key="3">
    <source>
        <dbReference type="ARBA" id="ARBA00022485"/>
    </source>
</evidence>
<feature type="binding site" evidence="12">
    <location>
        <position position="767"/>
    </location>
    <ligand>
        <name>[4Fe-4S] cluster</name>
        <dbReference type="ChEBI" id="CHEBI:49883"/>
        <label>1</label>
    </ligand>
</feature>
<keyword evidence="4 12" id="KW-0479">Metal-binding</keyword>
<evidence type="ECO:0000256" key="7">
    <source>
        <dbReference type="ARBA" id="ARBA00023004"/>
    </source>
</evidence>
<dbReference type="Gene3D" id="3.40.920.10">
    <property type="entry name" value="Pyruvate-ferredoxin oxidoreductase, PFOR, domain III"/>
    <property type="match status" value="1"/>
</dbReference>
<dbReference type="GO" id="GO:0051539">
    <property type="term" value="F:4 iron, 4 sulfur cluster binding"/>
    <property type="evidence" value="ECO:0007669"/>
    <property type="project" value="UniProtKB-KW"/>
</dbReference>
<feature type="binding site" evidence="12">
    <location>
        <position position="760"/>
    </location>
    <ligand>
        <name>[4Fe-4S] cluster</name>
        <dbReference type="ChEBI" id="CHEBI:49883"/>
        <label>2</label>
    </ligand>
</feature>
<feature type="binding site" evidence="12">
    <location>
        <position position="704"/>
    </location>
    <ligand>
        <name>[4Fe-4S] cluster</name>
        <dbReference type="ChEBI" id="CHEBI:49883"/>
        <label>1</label>
    </ligand>
</feature>
<evidence type="ECO:0000256" key="12">
    <source>
        <dbReference type="PIRSR" id="PIRSR000159-50"/>
    </source>
</evidence>
<evidence type="ECO:0000256" key="8">
    <source>
        <dbReference type="ARBA" id="ARBA00023014"/>
    </source>
</evidence>
<dbReference type="Pfam" id="PF02775">
    <property type="entry name" value="TPP_enzyme_C"/>
    <property type="match status" value="1"/>
</dbReference>
<dbReference type="eggNOG" id="COG1014">
    <property type="taxonomic scope" value="Bacteria"/>
</dbReference>
<dbReference type="PROSITE" id="PS51379">
    <property type="entry name" value="4FE4S_FER_2"/>
    <property type="match status" value="2"/>
</dbReference>
<evidence type="ECO:0000256" key="10">
    <source>
        <dbReference type="PIRSR" id="PIRSR000159-1"/>
    </source>
</evidence>
<dbReference type="GO" id="GO:0022900">
    <property type="term" value="P:electron transport chain"/>
    <property type="evidence" value="ECO:0007669"/>
    <property type="project" value="InterPro"/>
</dbReference>
<dbReference type="Pfam" id="PF10371">
    <property type="entry name" value="EKR"/>
    <property type="match status" value="1"/>
</dbReference>
<sequence length="1178" mass="128227">MKSIIKGGCIMTKKIEIMDGNQAAAYISYAFTEVAGIYPITPSSPMAEHVDEWAANGKKNLFGQPVHVVEMQSEGGASGTVHGSLQSGALTTTYTASQGLLLMIPNMYKIAGEMLPGVFHVSARTLSAHALSIFGDHSDVMAVRNTGFSMLASTSPQEVMDLGAVAHLAAIHCRMPFLHFFDGFRTSHEIQKIDALDYEDLRPYVDYDAIKAFRKNALNPEHPATRGCTVNPDIFFQCREACNTRFAAIPDAVEHYMDVINKLTGRDYRIFNYYGAPDAERVIVIMGSGAETAKETVDFLTAKGEKVGLLVVHLYRPFAADRFLAAMPKTVKKIAVLDRTKEPGAMGEPLYQDVSSLYKAKGADVTIVGGRYGLSSKDTTPDQMLAVYKNLALDTPKNDFTIGIVDDVTNTSLPKAEAIHTAPEGQMSAEFWGMGSDGTVGANKNSIKIIGHTTDLYCQAYFVYDSKKSGGLTQSHLRFGRNPIRSPYLIQAADFVACHTPSYVTKYDMVKNLKEGGTFLLNCAWSDEDLDRHLPASMKRALYAKKAKFYTINATAIARSIGLGNRTNTILQAAFFKLLGIIPVEEAVKAMKEAIYKTYFIKKGQAVVDKNYASIDHGINELHSVTIPENWKDAQDAPKQDKAPAFIKEVVNVMNRQEGEVLPVSTMTKYGLEDGTWPAGTTKYEKRGAAVEVPEWQTANCIQCNQCALVCPHAAIRPILVDAKELAAAPAGFATKKAIGPALAAYEYRMQVSPLDCTGCGSCVNVCPAKEKALVMKPLETQLPQAPLWDYAVDTVSIKKDAVSDKSIKASQFAKPYFEFSGACAGCGETPYIKLVTQLFGDHMYITNASGCSSAYGGSTPSSPYCTDKRGFGPSWAMSLFEDNAEYAYGYLLGQDSIRNELKDAVKALLDKGVATKACEAYLKDADSKERSRKVSDDLLAALEGVTEPEAVMIRENKEFVAKKSVWAFGGDGWAYDIGYGGLDHVLASGKDINILVLDTEVYSNTGGQSSKATGAGAVAKFSAGGKPTAKKDLGMMAMSYGYVYVAQVAMGADPNQTLKAIREAEAYNGPSIVICYCPCIEHGMKCGMGLSQAEEKKAVEAGYWQLYRYNPEKVGTEENAFTLDSKAPKGDFRAFLMGQNRYASLKLAFPDKAEAFYEKAEADAKKRLARYEILAGR</sequence>
<dbReference type="KEGG" id="ain:Acin_2032"/>
<dbReference type="Gene3D" id="3.40.50.920">
    <property type="match status" value="1"/>
</dbReference>
<dbReference type="PATRIC" id="fig|568816.4.peg.1970"/>
<dbReference type="SUPFAM" id="SSF53323">
    <property type="entry name" value="Pyruvate-ferredoxin oxidoreductase, PFOR, domain III"/>
    <property type="match status" value="1"/>
</dbReference>
<comment type="cofactor">
    <cofactor evidence="12">
        <name>[4Fe-4S] cluster</name>
        <dbReference type="ChEBI" id="CHEBI:49883"/>
    </cofactor>
    <text evidence="12">Binds 3 [4Fe-4S] clusters per subunit.</text>
</comment>
<feature type="site" description="Important for catalytic activity" evidence="11">
    <location>
        <position position="1005"/>
    </location>
</feature>
<dbReference type="eggNOG" id="COG1013">
    <property type="taxonomic scope" value="Bacteria"/>
</dbReference>
<keyword evidence="7 12" id="KW-0408">Iron</keyword>
<feature type="binding site" evidence="12">
    <location>
        <position position="711"/>
    </location>
    <ligand>
        <name>[4Fe-4S] cluster</name>
        <dbReference type="ChEBI" id="CHEBI:49883"/>
        <label>2</label>
    </ligand>
</feature>
<feature type="binding site" evidence="12">
    <location>
        <position position="763"/>
    </location>
    <ligand>
        <name>[4Fe-4S] cluster</name>
        <dbReference type="ChEBI" id="CHEBI:49883"/>
        <label>2</label>
    </ligand>
</feature>
<dbReference type="CDD" id="cd07034">
    <property type="entry name" value="TPP_PYR_PFOR_IOR-alpha_like"/>
    <property type="match status" value="1"/>
</dbReference>
<dbReference type="GO" id="GO:0016903">
    <property type="term" value="F:oxidoreductase activity, acting on the aldehyde or oxo group of donors"/>
    <property type="evidence" value="ECO:0007669"/>
    <property type="project" value="InterPro"/>
</dbReference>
<proteinExistence type="inferred from homology"/>
<feature type="site" description="Important for catalytic activity" evidence="11">
    <location>
        <position position="74"/>
    </location>
</feature>
<dbReference type="GO" id="GO:0006979">
    <property type="term" value="P:response to oxidative stress"/>
    <property type="evidence" value="ECO:0007669"/>
    <property type="project" value="TreeGrafter"/>
</dbReference>
<feature type="binding site" evidence="12">
    <location>
        <position position="701"/>
    </location>
    <ligand>
        <name>[4Fe-4S] cluster</name>
        <dbReference type="ChEBI" id="CHEBI:49883"/>
        <label>1</label>
    </ligand>
</feature>
<dbReference type="Gene3D" id="3.30.70.20">
    <property type="match status" value="1"/>
</dbReference>
<dbReference type="SUPFAM" id="SSF54862">
    <property type="entry name" value="4Fe-4S ferredoxins"/>
    <property type="match status" value="1"/>
</dbReference>
<feature type="binding site" evidence="10">
    <location>
        <position position="41"/>
    </location>
    <ligand>
        <name>pyruvate</name>
        <dbReference type="ChEBI" id="CHEBI:15361"/>
    </ligand>
</feature>
<feature type="binding site" evidence="10">
    <location>
        <position position="829"/>
    </location>
    <ligand>
        <name>thiamine diphosphate</name>
        <dbReference type="ChEBI" id="CHEBI:58937"/>
    </ligand>
</feature>
<dbReference type="InterPro" id="IPR017896">
    <property type="entry name" value="4Fe4S_Fe-S-bd"/>
</dbReference>
<dbReference type="InterPro" id="IPR017900">
    <property type="entry name" value="4Fe4S_Fe_S_CS"/>
</dbReference>
<dbReference type="Proteomes" id="UP000007093">
    <property type="component" value="Chromosome"/>
</dbReference>
<dbReference type="PANTHER" id="PTHR32154">
    <property type="entry name" value="PYRUVATE-FLAVODOXIN OXIDOREDUCTASE-RELATED"/>
    <property type="match status" value="1"/>
</dbReference>
<dbReference type="Pfam" id="PF17147">
    <property type="entry name" value="PFOR_II"/>
    <property type="match status" value="1"/>
</dbReference>
<keyword evidence="3 12" id="KW-0004">4Fe-4S</keyword>
<dbReference type="GO" id="GO:0005506">
    <property type="term" value="F:iron ion binding"/>
    <property type="evidence" value="ECO:0007669"/>
    <property type="project" value="InterPro"/>
</dbReference>
<evidence type="ECO:0000259" key="13">
    <source>
        <dbReference type="PROSITE" id="PS51379"/>
    </source>
</evidence>
<dbReference type="Pfam" id="PF01558">
    <property type="entry name" value="POR"/>
    <property type="match status" value="1"/>
</dbReference>
<dbReference type="FunFam" id="3.40.50.970:FF:000041">
    <property type="entry name" value="Pyruvate:ferredoxin (Flavodoxin) oxidoreductase"/>
    <property type="match status" value="1"/>
</dbReference>
<keyword evidence="14" id="KW-0670">Pyruvate</keyword>
<dbReference type="PIRSF" id="PIRSF000159">
    <property type="entry name" value="NifJ"/>
    <property type="match status" value="1"/>
</dbReference>
<dbReference type="SUPFAM" id="SSF52518">
    <property type="entry name" value="Thiamin diphosphate-binding fold (THDP-binding)"/>
    <property type="match status" value="2"/>
</dbReference>
<feature type="site" description="Important for catalytic activity" evidence="11">
    <location>
        <position position="124"/>
    </location>
</feature>
<feature type="binding site" evidence="12">
    <location>
        <position position="827"/>
    </location>
    <ligand>
        <name>[4Fe-4S] cluster</name>
        <dbReference type="ChEBI" id="CHEBI:49883"/>
        <label>3</label>
    </ligand>
</feature>
<dbReference type="Pfam" id="PF12838">
    <property type="entry name" value="Fer4_7"/>
    <property type="match status" value="1"/>
</dbReference>
<dbReference type="Pfam" id="PF01855">
    <property type="entry name" value="POR_N"/>
    <property type="match status" value="1"/>
</dbReference>
<feature type="domain" description="4Fe-4S ferredoxin-type" evidence="13">
    <location>
        <begin position="748"/>
        <end position="779"/>
    </location>
</feature>
<feature type="binding site" evidence="12">
    <location>
        <position position="1080"/>
    </location>
    <ligand>
        <name>[4Fe-4S] cluster</name>
        <dbReference type="ChEBI" id="CHEBI:49883"/>
        <label>3</label>
    </ligand>
</feature>
<organism evidence="14 15">
    <name type="scientific">Acidaminococcus intestini (strain RyC-MR95)</name>
    <dbReference type="NCBI Taxonomy" id="568816"/>
    <lineage>
        <taxon>Bacteria</taxon>
        <taxon>Bacillati</taxon>
        <taxon>Bacillota</taxon>
        <taxon>Negativicutes</taxon>
        <taxon>Acidaminococcales</taxon>
        <taxon>Acidaminococcaceae</taxon>
        <taxon>Acidaminococcus</taxon>
    </lineage>
</organism>
<dbReference type="InterPro" id="IPR011766">
    <property type="entry name" value="TPP_enzyme_TPP-bd"/>
</dbReference>
<dbReference type="InterPro" id="IPR050722">
    <property type="entry name" value="Pyruvate:ferred/Flavod_OxRd"/>
</dbReference>
<dbReference type="FunFam" id="3.40.50.920:FF:000007">
    <property type="entry name" value="Pyruvate:ferredoxin (Flavodoxin) oxidoreductase"/>
    <property type="match status" value="1"/>
</dbReference>
<dbReference type="HOGENOM" id="CLU_002569_0_0_9"/>
<dbReference type="eggNOG" id="COG0674">
    <property type="taxonomic scope" value="Bacteria"/>
</dbReference>
<dbReference type="PANTHER" id="PTHR32154:SF0">
    <property type="entry name" value="PYRUVATE-FLAVODOXIN OXIDOREDUCTASE-RELATED"/>
    <property type="match status" value="1"/>
</dbReference>
<evidence type="ECO:0000313" key="14">
    <source>
        <dbReference type="EMBL" id="AEQ23238.1"/>
    </source>
</evidence>
<keyword evidence="2 9" id="KW-0813">Transport</keyword>
<dbReference type="InParanoid" id="G4Q4Y3"/>
<dbReference type="InterPro" id="IPR029061">
    <property type="entry name" value="THDP-binding"/>
</dbReference>
<feature type="binding site" evidence="12">
    <location>
        <position position="852"/>
    </location>
    <ligand>
        <name>[4Fe-4S] cluster</name>
        <dbReference type="ChEBI" id="CHEBI:49883"/>
        <label>3</label>
    </ligand>
</feature>
<keyword evidence="15" id="KW-1185">Reference proteome</keyword>
<evidence type="ECO:0000256" key="6">
    <source>
        <dbReference type="ARBA" id="ARBA00023002"/>
    </source>
</evidence>
<accession>G4Q4Y3</accession>
<dbReference type="EMBL" id="CP003058">
    <property type="protein sequence ID" value="AEQ23238.1"/>
    <property type="molecule type" value="Genomic_DNA"/>
</dbReference>
<dbReference type="STRING" id="568816.Acin_2032"/>
<dbReference type="InterPro" id="IPR037112">
    <property type="entry name" value="Pyrv-flavodox_OxR_EKR_sf"/>
</dbReference>
<dbReference type="FunFam" id="3.40.50.970:FF:000012">
    <property type="entry name" value="Pyruvate:ferredoxin (Flavodoxin) oxidoreductase"/>
    <property type="match status" value="1"/>
</dbReference>
<dbReference type="SUPFAM" id="SSF52922">
    <property type="entry name" value="TK C-terminal domain-like"/>
    <property type="match status" value="1"/>
</dbReference>
<dbReference type="InterPro" id="IPR002880">
    <property type="entry name" value="Pyrv_Fd/Flavodoxin_OxRdtase_N"/>
</dbReference>
<dbReference type="InterPro" id="IPR019456">
    <property type="entry name" value="Pyrv-flavodox_OxRtase_EKR"/>
</dbReference>
<evidence type="ECO:0000256" key="2">
    <source>
        <dbReference type="ARBA" id="ARBA00022448"/>
    </source>
</evidence>
<evidence type="ECO:0000313" key="15">
    <source>
        <dbReference type="Proteomes" id="UP000007093"/>
    </source>
</evidence>
<name>G4Q4Y3_ACIIR</name>
<keyword evidence="6 9" id="KW-0560">Oxidoreductase</keyword>
<evidence type="ECO:0000256" key="5">
    <source>
        <dbReference type="ARBA" id="ARBA00022982"/>
    </source>
</evidence>
<dbReference type="CDD" id="cd03377">
    <property type="entry name" value="TPP_PFOR_PNO"/>
    <property type="match status" value="1"/>
</dbReference>
<feature type="binding site" evidence="12">
    <location>
        <position position="707"/>
    </location>
    <ligand>
        <name>[4Fe-4S] cluster</name>
        <dbReference type="ChEBI" id="CHEBI:49883"/>
        <label>1</label>
    </ligand>
</feature>
<dbReference type="SMART" id="SM00890">
    <property type="entry name" value="EKR"/>
    <property type="match status" value="1"/>
</dbReference>
<dbReference type="InterPro" id="IPR019752">
    <property type="entry name" value="Pyrv/ketoisovalerate_OxRed_cat"/>
</dbReference>
<comment type="similarity">
    <text evidence="1 9">Belongs to the pyruvate:ferredoxin/flavodoxin oxidoreductase family.</text>
</comment>
<dbReference type="FunFam" id="3.30.70.20:FF:000022">
    <property type="entry name" value="Pyruvate:ferredoxin (Flavodoxin) oxidoreductase"/>
    <property type="match status" value="1"/>
</dbReference>
<dbReference type="NCBIfam" id="TIGR02176">
    <property type="entry name" value="pyruv_ox_red"/>
    <property type="match status" value="1"/>
</dbReference>
<dbReference type="AlphaFoldDB" id="G4Q4Y3"/>
<feature type="binding site" evidence="10">
    <location>
        <position position="74"/>
    </location>
    <ligand>
        <name>thiamine diphosphate</name>
        <dbReference type="ChEBI" id="CHEBI:58937"/>
    </ligand>
</feature>
<feature type="binding site" evidence="10">
    <location>
        <begin position="971"/>
        <end position="974"/>
    </location>
    <ligand>
        <name>thiamine diphosphate</name>
        <dbReference type="ChEBI" id="CHEBI:58937"/>
    </ligand>
</feature>
<dbReference type="FunFam" id="3.40.920.10:FF:000001">
    <property type="entry name" value="Pyruvate:ferredoxin (Flavodoxin) oxidoreductase"/>
    <property type="match status" value="1"/>
</dbReference>
<evidence type="ECO:0000256" key="11">
    <source>
        <dbReference type="PIRSR" id="PIRSR000159-2"/>
    </source>
</evidence>
<feature type="domain" description="4Fe-4S ferredoxin-type" evidence="13">
    <location>
        <begin position="692"/>
        <end position="721"/>
    </location>
</feature>
<evidence type="ECO:0000256" key="4">
    <source>
        <dbReference type="ARBA" id="ARBA00022723"/>
    </source>
</evidence>
<dbReference type="Gene3D" id="3.40.50.970">
    <property type="match status" value="2"/>
</dbReference>
<dbReference type="Gene3D" id="4.10.780.10">
    <property type="entry name" value="Pyruvate-flavodoxin oxidoreductase, EKR domain"/>
    <property type="match status" value="1"/>
</dbReference>
<evidence type="ECO:0000256" key="1">
    <source>
        <dbReference type="ARBA" id="ARBA00009032"/>
    </source>
</evidence>
<evidence type="ECO:0000256" key="9">
    <source>
        <dbReference type="PIRNR" id="PIRNR000159"/>
    </source>
</evidence>
<dbReference type="GO" id="GO:0030976">
    <property type="term" value="F:thiamine pyrophosphate binding"/>
    <property type="evidence" value="ECO:0007669"/>
    <property type="project" value="InterPro"/>
</dbReference>
<protein>
    <submittedName>
        <fullName evidence="14">Pyruvate-ferredoxin oxidoreductase</fullName>
    </submittedName>
</protein>
<feature type="binding site" evidence="10">
    <location>
        <position position="852"/>
    </location>
    <ligand>
        <name>thiamine diphosphate</name>
        <dbReference type="ChEBI" id="CHEBI:58937"/>
    </ligand>
</feature>
<feature type="binding site" evidence="10">
    <location>
        <position position="124"/>
    </location>
    <ligand>
        <name>pyruvate</name>
        <dbReference type="ChEBI" id="CHEBI:15361"/>
    </ligand>
</feature>
<dbReference type="PROSITE" id="PS00198">
    <property type="entry name" value="4FE4S_FER_1"/>
    <property type="match status" value="2"/>
</dbReference>
<feature type="binding site" evidence="12">
    <location>
        <position position="757"/>
    </location>
    <ligand>
        <name>[4Fe-4S] cluster</name>
        <dbReference type="ChEBI" id="CHEBI:49883"/>
        <label>2</label>
    </ligand>
</feature>